<dbReference type="InterPro" id="IPR012000">
    <property type="entry name" value="Thiamin_PyroP_enz_cen_dom"/>
</dbReference>
<dbReference type="EC" id="2.2.1.6" evidence="13"/>
<comment type="subcellular location">
    <subcellularLocation>
        <location evidence="1">Mitochondrion</location>
    </subcellularLocation>
</comment>
<dbReference type="CDD" id="cd02015">
    <property type="entry name" value="TPP_AHAS"/>
    <property type="match status" value="1"/>
</dbReference>
<keyword evidence="12 13" id="KW-0100">Branched-chain amino acid biosynthesis</keyword>
<evidence type="ECO:0000256" key="2">
    <source>
        <dbReference type="ARBA" id="ARBA00004974"/>
    </source>
</evidence>
<evidence type="ECO:0000259" key="15">
    <source>
        <dbReference type="Pfam" id="PF00205"/>
    </source>
</evidence>
<dbReference type="InterPro" id="IPR000399">
    <property type="entry name" value="TPP-bd_CS"/>
</dbReference>
<dbReference type="AlphaFoldDB" id="A0A1B9G2E4"/>
<evidence type="ECO:0000256" key="1">
    <source>
        <dbReference type="ARBA" id="ARBA00004173"/>
    </source>
</evidence>
<dbReference type="InterPro" id="IPR039368">
    <property type="entry name" value="AHAS_TPP"/>
</dbReference>
<gene>
    <name evidence="18" type="ORF">I302_04978</name>
    <name evidence="19" type="ORF">I302_105854</name>
</gene>
<evidence type="ECO:0000313" key="18">
    <source>
        <dbReference type="EMBL" id="OCF25168.1"/>
    </source>
</evidence>
<dbReference type="GO" id="GO:0003984">
    <property type="term" value="F:acetolactate synthase activity"/>
    <property type="evidence" value="ECO:0007669"/>
    <property type="project" value="UniProtKB-EC"/>
</dbReference>
<dbReference type="GeneID" id="30209377"/>
<dbReference type="InterPro" id="IPR012001">
    <property type="entry name" value="Thiamin_PyroP_enz_TPP-bd_dom"/>
</dbReference>
<feature type="region of interest" description="Disordered" evidence="14">
    <location>
        <begin position="303"/>
        <end position="325"/>
    </location>
</feature>
<dbReference type="InterPro" id="IPR029061">
    <property type="entry name" value="THDP-binding"/>
</dbReference>
<keyword evidence="11" id="KW-0496">Mitochondrion</keyword>
<dbReference type="GO" id="GO:0005739">
    <property type="term" value="C:mitochondrion"/>
    <property type="evidence" value="ECO:0007669"/>
    <property type="project" value="UniProtKB-SubCell"/>
</dbReference>
<dbReference type="GO" id="GO:0000287">
    <property type="term" value="F:magnesium ion binding"/>
    <property type="evidence" value="ECO:0007669"/>
    <property type="project" value="UniProtKB-UniRule"/>
</dbReference>
<dbReference type="VEuPathDB" id="FungiDB:I302_04978"/>
<evidence type="ECO:0000256" key="5">
    <source>
        <dbReference type="ARBA" id="ARBA00022605"/>
    </source>
</evidence>
<dbReference type="OrthoDB" id="16262at2759"/>
<proteinExistence type="inferred from homology"/>
<dbReference type="SUPFAM" id="SSF52467">
    <property type="entry name" value="DHS-like NAD/FAD-binding domain"/>
    <property type="match status" value="1"/>
</dbReference>
<dbReference type="PANTHER" id="PTHR18968:SF13">
    <property type="entry name" value="ACETOLACTATE SYNTHASE CATALYTIC SUBUNIT, MITOCHONDRIAL"/>
    <property type="match status" value="1"/>
</dbReference>
<dbReference type="InterPro" id="IPR012846">
    <property type="entry name" value="Acetolactate_synth_lsu"/>
</dbReference>
<evidence type="ECO:0000256" key="11">
    <source>
        <dbReference type="ARBA" id="ARBA00023128"/>
    </source>
</evidence>
<keyword evidence="8 13" id="KW-0460">Magnesium</keyword>
<reference evidence="18" key="3">
    <citation type="submission" date="2014-01" db="EMBL/GenBank/DDBJ databases">
        <title>Evolution of pathogenesis and genome organization in the Tremellales.</title>
        <authorList>
            <person name="Cuomo C."/>
            <person name="Litvintseva A."/>
            <person name="Heitman J."/>
            <person name="Chen Y."/>
            <person name="Sun S."/>
            <person name="Springer D."/>
            <person name="Dromer F."/>
            <person name="Young S."/>
            <person name="Zeng Q."/>
            <person name="Chapman S."/>
            <person name="Gujja S."/>
            <person name="Saif S."/>
            <person name="Birren B."/>
        </authorList>
    </citation>
    <scope>NUCLEOTIDE SEQUENCE</scope>
    <source>
        <strain evidence="18">CBS 10118</strain>
    </source>
</reference>
<dbReference type="GO" id="GO:0009097">
    <property type="term" value="P:isoleucine biosynthetic process"/>
    <property type="evidence" value="ECO:0007669"/>
    <property type="project" value="UniProtKB-UniPathway"/>
</dbReference>
<organism evidence="18">
    <name type="scientific">Kwoniella bestiolae CBS 10118</name>
    <dbReference type="NCBI Taxonomy" id="1296100"/>
    <lineage>
        <taxon>Eukaryota</taxon>
        <taxon>Fungi</taxon>
        <taxon>Dikarya</taxon>
        <taxon>Basidiomycota</taxon>
        <taxon>Agaricomycotina</taxon>
        <taxon>Tremellomycetes</taxon>
        <taxon>Tremellales</taxon>
        <taxon>Cryptococcaceae</taxon>
        <taxon>Kwoniella</taxon>
    </lineage>
</organism>
<feature type="region of interest" description="Disordered" evidence="14">
    <location>
        <begin position="84"/>
        <end position="111"/>
    </location>
</feature>
<dbReference type="FunFam" id="3.40.50.1220:FF:000008">
    <property type="entry name" value="Acetolactate synthase"/>
    <property type="match status" value="1"/>
</dbReference>
<keyword evidence="7 13" id="KW-0479">Metal-binding</keyword>
<dbReference type="EMBL" id="KI894021">
    <property type="protein sequence ID" value="OCF25168.1"/>
    <property type="molecule type" value="Genomic_DNA"/>
</dbReference>
<comment type="cofactor">
    <cofactor evidence="13">
        <name>Mg(2+)</name>
        <dbReference type="ChEBI" id="CHEBI:18420"/>
    </cofactor>
    <text evidence="13">Binds 1 Mg(2+) ion per subunit.</text>
</comment>
<dbReference type="GO" id="GO:0050660">
    <property type="term" value="F:flavin adenine dinucleotide binding"/>
    <property type="evidence" value="ECO:0007669"/>
    <property type="project" value="InterPro"/>
</dbReference>
<dbReference type="Proteomes" id="UP000092730">
    <property type="component" value="Chromosome 4"/>
</dbReference>
<dbReference type="NCBIfam" id="TIGR00118">
    <property type="entry name" value="acolac_lg"/>
    <property type="match status" value="1"/>
</dbReference>
<dbReference type="Pfam" id="PF02776">
    <property type="entry name" value="TPP_enzyme_N"/>
    <property type="match status" value="1"/>
</dbReference>
<dbReference type="KEGG" id="kbi:30209377"/>
<comment type="pathway">
    <text evidence="2 13">Amino-acid biosynthesis; L-isoleucine biosynthesis; L-isoleucine from 2-oxobutanoate: step 1/4.</text>
</comment>
<feature type="compositionally biased region" description="Low complexity" evidence="14">
    <location>
        <begin position="308"/>
        <end position="323"/>
    </location>
</feature>
<dbReference type="FunFam" id="3.40.50.970:FF:000007">
    <property type="entry name" value="Acetolactate synthase"/>
    <property type="match status" value="1"/>
</dbReference>
<evidence type="ECO:0000256" key="4">
    <source>
        <dbReference type="ARBA" id="ARBA00007812"/>
    </source>
</evidence>
<dbReference type="GO" id="GO:0009099">
    <property type="term" value="P:L-valine biosynthetic process"/>
    <property type="evidence" value="ECO:0007669"/>
    <property type="project" value="UniProtKB-UniPathway"/>
</dbReference>
<comment type="pathway">
    <text evidence="3 13">Amino-acid biosynthesis; L-valine biosynthesis; L-valine from pyruvate: step 1/4.</text>
</comment>
<feature type="domain" description="Thiamine pyrophosphate enzyme TPP-binding" evidence="16">
    <location>
        <begin position="542"/>
        <end position="684"/>
    </location>
</feature>
<feature type="domain" description="Thiamine pyrophosphate enzyme central" evidence="15">
    <location>
        <begin position="335"/>
        <end position="480"/>
    </location>
</feature>
<evidence type="ECO:0000256" key="10">
    <source>
        <dbReference type="ARBA" id="ARBA00023052"/>
    </source>
</evidence>
<dbReference type="InterPro" id="IPR011766">
    <property type="entry name" value="TPP_enzyme_TPP-bd"/>
</dbReference>
<dbReference type="InterPro" id="IPR045229">
    <property type="entry name" value="TPP_enz"/>
</dbReference>
<dbReference type="EMBL" id="CP144544">
    <property type="protein sequence ID" value="WVW83833.1"/>
    <property type="molecule type" value="Genomic_DNA"/>
</dbReference>
<dbReference type="GO" id="GO:0030976">
    <property type="term" value="F:thiamine pyrophosphate binding"/>
    <property type="evidence" value="ECO:0007669"/>
    <property type="project" value="UniProtKB-UniRule"/>
</dbReference>
<dbReference type="UniPathway" id="UPA00047">
    <property type="reaction ID" value="UER00055"/>
</dbReference>
<comment type="catalytic activity">
    <reaction evidence="13">
        <text>2 pyruvate + H(+) = (2S)-2-acetolactate + CO2</text>
        <dbReference type="Rhea" id="RHEA:25249"/>
        <dbReference type="ChEBI" id="CHEBI:15361"/>
        <dbReference type="ChEBI" id="CHEBI:15378"/>
        <dbReference type="ChEBI" id="CHEBI:16526"/>
        <dbReference type="ChEBI" id="CHEBI:58476"/>
        <dbReference type="EC" id="2.2.1.6"/>
    </reaction>
</comment>
<dbReference type="STRING" id="1296100.A0A1B9G2E4"/>
<sequence length="722" mass="77961">MLTRQSRLLRTLPTSAPSASRLVSAPAVSQRRYKSTDRSSKLHTSSTQNAPRDVAPRDRGMSLEAKDRVRAHIRTLQSSAITGASPAVRPAPAQHFQTPTPAQTIPKDTPTFENETGPQIKNGLDYSFVGLSGGQIFHEMMLRHDVKQVFGYPGGAILPVFDAIYNSPHFDFVLPRHEQGAGHMAEGYARVSGKPGVVLVTSGPGATNVITPMQDALSDGVPMVVFCGQVATNLIGSDSFQEADMVGISRSCTKWNVMVKDIAELPRRINEAFKIATTGRPGPVLVDLPKDVTAAILRTPIPAKSAQPGSSPYLPSNPLNPTNASAPIPGEPSLIAAAAKMINGAKRPIVYAGNGVLASPEGPKLLKQLSELGSIPVTTTLQGLGAYDENDEKSLHMLGMHGSAYANFAMQEADVIIALGARFDDRVTGKVDTFGPAAKAAAQEGTGGIIHFEIQPKNINKIVEAQIPVLGDVVASLGQLLPQIESVDRSAWIARCKANKERYPFTFTPSSEGQKLKPQEVVQELNKQAEVLGKDKVIVTTGVGQHQMWACQYYRWTSPRSWVSSGGLGTMGFGLPSAIGAKVAAPEKVVVDIDGDASFSMTAMELATASQYNIGVKVLLFNNEFQGMVEQWQDLFYENRYSHTRMTNPNFVKLSESMGAKALRCTNLKDLPAMMKEFLEYDGTRPIVMECIVSSEHVYPMVPAGKALHEQILHPLLRTKSN</sequence>
<evidence type="ECO:0000256" key="6">
    <source>
        <dbReference type="ARBA" id="ARBA00022679"/>
    </source>
</evidence>
<reference evidence="19" key="2">
    <citation type="submission" date="2013-07" db="EMBL/GenBank/DDBJ databases">
        <authorList>
            <consortium name="The Broad Institute Genome Sequencing Platform"/>
            <person name="Cuomo C."/>
            <person name="Litvintseva A."/>
            <person name="Chen Y."/>
            <person name="Heitman J."/>
            <person name="Sun S."/>
            <person name="Springer D."/>
            <person name="Dromer F."/>
            <person name="Young S.K."/>
            <person name="Zeng Q."/>
            <person name="Gargeya S."/>
            <person name="Fitzgerald M."/>
            <person name="Abouelleil A."/>
            <person name="Alvarado L."/>
            <person name="Berlin A.M."/>
            <person name="Chapman S.B."/>
            <person name="Dewar J."/>
            <person name="Goldberg J."/>
            <person name="Griggs A."/>
            <person name="Gujja S."/>
            <person name="Hansen M."/>
            <person name="Howarth C."/>
            <person name="Imamovic A."/>
            <person name="Larimer J."/>
            <person name="McCowan C."/>
            <person name="Murphy C."/>
            <person name="Pearson M."/>
            <person name="Priest M."/>
            <person name="Roberts A."/>
            <person name="Saif S."/>
            <person name="Shea T."/>
            <person name="Sykes S."/>
            <person name="Wortman J."/>
            <person name="Nusbaum C."/>
            <person name="Birren B."/>
        </authorList>
    </citation>
    <scope>NUCLEOTIDE SEQUENCE</scope>
    <source>
        <strain evidence="19">CBS 10118</strain>
    </source>
</reference>
<dbReference type="PROSITE" id="PS00187">
    <property type="entry name" value="TPP_ENZYMES"/>
    <property type="match status" value="1"/>
</dbReference>
<evidence type="ECO:0000256" key="7">
    <source>
        <dbReference type="ARBA" id="ARBA00022723"/>
    </source>
</evidence>
<dbReference type="InterPro" id="IPR029035">
    <property type="entry name" value="DHS-like_NAD/FAD-binding_dom"/>
</dbReference>
<dbReference type="Gene3D" id="3.40.50.970">
    <property type="match status" value="2"/>
</dbReference>
<keyword evidence="5 13" id="KW-0028">Amino-acid biosynthesis</keyword>
<accession>A0A1B9G2E4</accession>
<comment type="cofactor">
    <cofactor evidence="13">
        <name>thiamine diphosphate</name>
        <dbReference type="ChEBI" id="CHEBI:58937"/>
    </cofactor>
    <text evidence="13">Binds 1 thiamine pyrophosphate per subunit.</text>
</comment>
<evidence type="ECO:0000256" key="12">
    <source>
        <dbReference type="ARBA" id="ARBA00023304"/>
    </source>
</evidence>
<evidence type="ECO:0000259" key="16">
    <source>
        <dbReference type="Pfam" id="PF02775"/>
    </source>
</evidence>
<feature type="compositionally biased region" description="Polar residues" evidence="14">
    <location>
        <begin position="1"/>
        <end position="18"/>
    </location>
</feature>
<dbReference type="Pfam" id="PF02775">
    <property type="entry name" value="TPP_enzyme_C"/>
    <property type="match status" value="1"/>
</dbReference>
<evidence type="ECO:0000259" key="17">
    <source>
        <dbReference type="Pfam" id="PF02776"/>
    </source>
</evidence>
<dbReference type="PANTHER" id="PTHR18968">
    <property type="entry name" value="THIAMINE PYROPHOSPHATE ENZYMES"/>
    <property type="match status" value="1"/>
</dbReference>
<dbReference type="UniPathway" id="UPA00049">
    <property type="reaction ID" value="UER00059"/>
</dbReference>
<name>A0A1B9G2E4_9TREE</name>
<dbReference type="SUPFAM" id="SSF52518">
    <property type="entry name" value="Thiamin diphosphate-binding fold (THDP-binding)"/>
    <property type="match status" value="2"/>
</dbReference>
<dbReference type="GO" id="GO:0005948">
    <property type="term" value="C:acetolactate synthase complex"/>
    <property type="evidence" value="ECO:0007669"/>
    <property type="project" value="TreeGrafter"/>
</dbReference>
<evidence type="ECO:0000313" key="20">
    <source>
        <dbReference type="Proteomes" id="UP000092730"/>
    </source>
</evidence>
<comment type="similarity">
    <text evidence="4 13">Belongs to the TPP enzyme family.</text>
</comment>
<feature type="domain" description="Thiamine pyrophosphate enzyme N-terminal TPP-binding" evidence="17">
    <location>
        <begin position="133"/>
        <end position="245"/>
    </location>
</feature>
<keyword evidence="20" id="KW-1185">Reference proteome</keyword>
<reference evidence="18" key="1">
    <citation type="submission" date="2013-07" db="EMBL/GenBank/DDBJ databases">
        <title>The Genome Sequence of Cryptococcus bestiolae CBS10118.</title>
        <authorList>
            <consortium name="The Broad Institute Genome Sequencing Platform"/>
            <person name="Cuomo C."/>
            <person name="Litvintseva A."/>
            <person name="Chen Y."/>
            <person name="Heitman J."/>
            <person name="Sun S."/>
            <person name="Springer D."/>
            <person name="Dromer F."/>
            <person name="Young S.K."/>
            <person name="Zeng Q."/>
            <person name="Gargeya S."/>
            <person name="Fitzgerald M."/>
            <person name="Abouelleil A."/>
            <person name="Alvarado L."/>
            <person name="Berlin A.M."/>
            <person name="Chapman S.B."/>
            <person name="Dewar J."/>
            <person name="Goldberg J."/>
            <person name="Griggs A."/>
            <person name="Gujja S."/>
            <person name="Hansen M."/>
            <person name="Howarth C."/>
            <person name="Imamovic A."/>
            <person name="Larimer J."/>
            <person name="McCowan C."/>
            <person name="Murphy C."/>
            <person name="Pearson M."/>
            <person name="Priest M."/>
            <person name="Roberts A."/>
            <person name="Saif S."/>
            <person name="Shea T."/>
            <person name="Sykes S."/>
            <person name="Wortman J."/>
            <person name="Nusbaum C."/>
            <person name="Birren B."/>
        </authorList>
    </citation>
    <scope>NUCLEOTIDE SEQUENCE [LARGE SCALE GENOMIC DNA]</scope>
    <source>
        <strain evidence="18">CBS 10118</strain>
    </source>
</reference>
<keyword evidence="9" id="KW-0809">Transit peptide</keyword>
<dbReference type="Pfam" id="PF00205">
    <property type="entry name" value="TPP_enzyme_M"/>
    <property type="match status" value="1"/>
</dbReference>
<evidence type="ECO:0000256" key="8">
    <source>
        <dbReference type="ARBA" id="ARBA00022842"/>
    </source>
</evidence>
<evidence type="ECO:0000256" key="3">
    <source>
        <dbReference type="ARBA" id="ARBA00005025"/>
    </source>
</evidence>
<keyword evidence="6 13" id="KW-0808">Transferase</keyword>
<protein>
    <recommendedName>
        <fullName evidence="13">Acetolactate synthase</fullName>
        <ecNumber evidence="13">2.2.1.6</ecNumber>
    </recommendedName>
</protein>
<dbReference type="Gene3D" id="3.40.50.1220">
    <property type="entry name" value="TPP-binding domain"/>
    <property type="match status" value="1"/>
</dbReference>
<dbReference type="RefSeq" id="XP_019046238.1">
    <property type="nucleotide sequence ID" value="XM_019191608.1"/>
</dbReference>
<reference evidence="19" key="4">
    <citation type="submission" date="2024-02" db="EMBL/GenBank/DDBJ databases">
        <title>Comparative genomics of Cryptococcus and Kwoniella reveals pathogenesis evolution and contrasting modes of karyotype evolution via chromosome fusion or intercentromeric recombination.</title>
        <authorList>
            <person name="Coelho M.A."/>
            <person name="David-Palma M."/>
            <person name="Shea T."/>
            <person name="Bowers K."/>
            <person name="McGinley-Smith S."/>
            <person name="Mohammad A.W."/>
            <person name="Gnirke A."/>
            <person name="Yurkov A.M."/>
            <person name="Nowrousian M."/>
            <person name="Sun S."/>
            <person name="Cuomo C.A."/>
            <person name="Heitman J."/>
        </authorList>
    </citation>
    <scope>NUCLEOTIDE SEQUENCE</scope>
    <source>
        <strain evidence="19">CBS 10118</strain>
    </source>
</reference>
<feature type="region of interest" description="Disordered" evidence="14">
    <location>
        <begin position="1"/>
        <end position="61"/>
    </location>
</feature>
<evidence type="ECO:0000256" key="14">
    <source>
        <dbReference type="SAM" id="MobiDB-lite"/>
    </source>
</evidence>
<evidence type="ECO:0000256" key="9">
    <source>
        <dbReference type="ARBA" id="ARBA00022946"/>
    </source>
</evidence>
<keyword evidence="10 13" id="KW-0786">Thiamine pyrophosphate</keyword>
<dbReference type="CDD" id="cd07035">
    <property type="entry name" value="TPP_PYR_POX_like"/>
    <property type="match status" value="1"/>
</dbReference>
<evidence type="ECO:0000313" key="19">
    <source>
        <dbReference type="EMBL" id="WVW83833.1"/>
    </source>
</evidence>
<evidence type="ECO:0000256" key="13">
    <source>
        <dbReference type="RuleBase" id="RU003591"/>
    </source>
</evidence>